<feature type="region of interest" description="Disordered" evidence="13">
    <location>
        <begin position="201"/>
        <end position="297"/>
    </location>
</feature>
<dbReference type="Gene3D" id="3.30.160.190">
    <property type="entry name" value="atu1810 like domain"/>
    <property type="match status" value="1"/>
</dbReference>
<dbReference type="Proteomes" id="UP000053766">
    <property type="component" value="Unassembled WGS sequence"/>
</dbReference>
<dbReference type="Pfam" id="PF04800">
    <property type="entry name" value="NDUS4"/>
    <property type="match status" value="1"/>
</dbReference>
<accession>A0A0D8X956</accession>
<evidence type="ECO:0000256" key="1">
    <source>
        <dbReference type="ARBA" id="ARBA00003195"/>
    </source>
</evidence>
<evidence type="ECO:0000256" key="3">
    <source>
        <dbReference type="ARBA" id="ARBA00005882"/>
    </source>
</evidence>
<evidence type="ECO:0000256" key="7">
    <source>
        <dbReference type="ARBA" id="ARBA00022660"/>
    </source>
</evidence>
<sequence length="325" mass="36405">MIRSGFRTATRHPLVRNMTYGKDLPIVRTSDAKRKEVEDILEPKASKVPVAVSAEESAEINGVPPEHSVERRARIFRATREATQAPWNNTTVWRIELDNRSRWENPLIGWCSSGDPLSNVSMHMKFASKEDAIAFCEKNRWSYDVEKEHIRQITPKSYGTNFSWNKRARGRTEEAAKYQQLLHRNLIHLAQAADQSLLSQLRDENPPNDENCAQPIQSEGGPPSGAPTPTAAPYPLQQPQSTTQPMMGPPVIQVQPPTGPVPTSQPQMGLPMGPPQGYGYPPQGMPPVPQSISGPQVISAGYPMQSYEQVMYQQQAVQQQQQYMR</sequence>
<evidence type="ECO:0000256" key="5">
    <source>
        <dbReference type="ARBA" id="ARBA00015796"/>
    </source>
</evidence>
<evidence type="ECO:0000256" key="2">
    <source>
        <dbReference type="ARBA" id="ARBA00004273"/>
    </source>
</evidence>
<keyword evidence="10" id="KW-0249">Electron transport</keyword>
<evidence type="ECO:0000256" key="9">
    <source>
        <dbReference type="ARBA" id="ARBA00022946"/>
    </source>
</evidence>
<dbReference type="STRING" id="29172.A0A0D8X956"/>
<reference evidence="16" key="2">
    <citation type="journal article" date="2016" name="Sci. Rep.">
        <title>Dictyocaulus viviparus genome, variome and transcriptome elucidate lungworm biology and support future intervention.</title>
        <authorList>
            <person name="McNulty S.N."/>
            <person name="Strube C."/>
            <person name="Rosa B.A."/>
            <person name="Martin J.C."/>
            <person name="Tyagi R."/>
            <person name="Choi Y.J."/>
            <person name="Wang Q."/>
            <person name="Hallsworth Pepin K."/>
            <person name="Zhang X."/>
            <person name="Ozersky P."/>
            <person name="Wilson R.K."/>
            <person name="Sternberg P.W."/>
            <person name="Gasser R.B."/>
            <person name="Mitreva M."/>
        </authorList>
    </citation>
    <scope>NUCLEOTIDE SEQUENCE [LARGE SCALE GENOMIC DNA]</scope>
    <source>
        <strain evidence="16">HannoverDv2000</strain>
    </source>
</reference>
<keyword evidence="7" id="KW-0679">Respiratory chain</keyword>
<dbReference type="AlphaFoldDB" id="A0A0D8X956"/>
<dbReference type="InterPro" id="IPR007726">
    <property type="entry name" value="SS18_N"/>
</dbReference>
<dbReference type="PANTHER" id="PTHR12219">
    <property type="entry name" value="NADH-UBIQUINONE OXIDOREDUCTASE"/>
    <property type="match status" value="1"/>
</dbReference>
<evidence type="ECO:0000256" key="11">
    <source>
        <dbReference type="ARBA" id="ARBA00023128"/>
    </source>
</evidence>
<proteinExistence type="inferred from homology"/>
<comment type="similarity">
    <text evidence="4">Belongs to the SS18 family.</text>
</comment>
<dbReference type="FunFam" id="3.30.160.190:FF:000001">
    <property type="entry name" value="NADH-ubiquinone oxidoreductase 21 kDa subunit mitochondrial"/>
    <property type="match status" value="1"/>
</dbReference>
<dbReference type="GO" id="GO:0005743">
    <property type="term" value="C:mitochondrial inner membrane"/>
    <property type="evidence" value="ECO:0007669"/>
    <property type="project" value="UniProtKB-SubCell"/>
</dbReference>
<keyword evidence="8" id="KW-0999">Mitochondrion inner membrane</keyword>
<evidence type="ECO:0000259" key="14">
    <source>
        <dbReference type="Pfam" id="PF05030"/>
    </source>
</evidence>
<gene>
    <name evidence="15" type="ORF">DICVIV_12940</name>
</gene>
<organism evidence="15 16">
    <name type="scientific">Dictyocaulus viviparus</name>
    <name type="common">Bovine lungworm</name>
    <dbReference type="NCBI Taxonomy" id="29172"/>
    <lineage>
        <taxon>Eukaryota</taxon>
        <taxon>Metazoa</taxon>
        <taxon>Ecdysozoa</taxon>
        <taxon>Nematoda</taxon>
        <taxon>Chromadorea</taxon>
        <taxon>Rhabditida</taxon>
        <taxon>Rhabditina</taxon>
        <taxon>Rhabditomorpha</taxon>
        <taxon>Strongyloidea</taxon>
        <taxon>Metastrongylidae</taxon>
        <taxon>Dictyocaulus</taxon>
    </lineage>
</organism>
<dbReference type="EMBL" id="KN716907">
    <property type="protein sequence ID" value="KJH41093.1"/>
    <property type="molecule type" value="Genomic_DNA"/>
</dbReference>
<comment type="function">
    <text evidence="1">Accessory subunit of the mitochondrial membrane respiratory chain NADH dehydrogenase (Complex I), that is believed not to be involved in catalysis. Complex I functions in the transfer of electrons from NADH to the respiratory chain. The immediate electron acceptor for the enzyme is believed to be ubiquinone.</text>
</comment>
<evidence type="ECO:0000256" key="12">
    <source>
        <dbReference type="ARBA" id="ARBA00023136"/>
    </source>
</evidence>
<comment type="similarity">
    <text evidence="3">Belongs to the complex I NDUFS4 subunit family.</text>
</comment>
<dbReference type="Pfam" id="PF05030">
    <property type="entry name" value="SSXT"/>
    <property type="match status" value="1"/>
</dbReference>
<feature type="domain" description="SS18 N-terminal" evidence="14">
    <location>
        <begin position="168"/>
        <end position="200"/>
    </location>
</feature>
<evidence type="ECO:0000256" key="8">
    <source>
        <dbReference type="ARBA" id="ARBA00022792"/>
    </source>
</evidence>
<evidence type="ECO:0000256" key="6">
    <source>
        <dbReference type="ARBA" id="ARBA00022448"/>
    </source>
</evidence>
<protein>
    <recommendedName>
        <fullName evidence="5">NADH dehydrogenase [ubiquinone] iron-sulfur protein 4, mitochondrial</fullName>
    </recommendedName>
</protein>
<comment type="subcellular location">
    <subcellularLocation>
        <location evidence="2">Mitochondrion inner membrane</location>
    </subcellularLocation>
</comment>
<dbReference type="InterPro" id="IPR006885">
    <property type="entry name" value="NADH_UbQ_FeS_4_mit-like"/>
</dbReference>
<evidence type="ECO:0000256" key="4">
    <source>
        <dbReference type="ARBA" id="ARBA00007945"/>
    </source>
</evidence>
<keyword evidence="9" id="KW-0809">Transit peptide</keyword>
<evidence type="ECO:0000256" key="10">
    <source>
        <dbReference type="ARBA" id="ARBA00022982"/>
    </source>
</evidence>
<dbReference type="OrthoDB" id="3089at2759"/>
<feature type="compositionally biased region" description="Low complexity" evidence="13">
    <location>
        <begin position="265"/>
        <end position="282"/>
    </location>
</feature>
<keyword evidence="11" id="KW-0496">Mitochondrion</keyword>
<dbReference type="InterPro" id="IPR038532">
    <property type="entry name" value="NDUFS4-like_sf"/>
</dbReference>
<keyword evidence="16" id="KW-1185">Reference proteome</keyword>
<keyword evidence="6" id="KW-0813">Transport</keyword>
<evidence type="ECO:0000313" key="15">
    <source>
        <dbReference type="EMBL" id="KJH41093.1"/>
    </source>
</evidence>
<keyword evidence="12" id="KW-0472">Membrane</keyword>
<dbReference type="GO" id="GO:0022900">
    <property type="term" value="P:electron transport chain"/>
    <property type="evidence" value="ECO:0007669"/>
    <property type="project" value="InterPro"/>
</dbReference>
<dbReference type="PANTHER" id="PTHR12219:SF8">
    <property type="entry name" value="NADH DEHYDROGENASE [UBIQUINONE] IRON-SULFUR PROTEIN 4, MITOCHONDRIAL"/>
    <property type="match status" value="1"/>
</dbReference>
<evidence type="ECO:0000313" key="16">
    <source>
        <dbReference type="Proteomes" id="UP000053766"/>
    </source>
</evidence>
<name>A0A0D8X956_DICVI</name>
<evidence type="ECO:0000256" key="13">
    <source>
        <dbReference type="SAM" id="MobiDB-lite"/>
    </source>
</evidence>
<reference evidence="15 16" key="1">
    <citation type="submission" date="2013-11" db="EMBL/GenBank/DDBJ databases">
        <title>Draft genome of the bovine lungworm Dictyocaulus viviparus.</title>
        <authorList>
            <person name="Mitreva M."/>
        </authorList>
    </citation>
    <scope>NUCLEOTIDE SEQUENCE [LARGE SCALE GENOMIC DNA]</scope>
    <source>
        <strain evidence="15 16">HannoverDv2000</strain>
    </source>
</reference>